<evidence type="ECO:0000259" key="3">
    <source>
        <dbReference type="Pfam" id="PF11893"/>
    </source>
</evidence>
<dbReference type="InterPro" id="IPR000917">
    <property type="entry name" value="Sulfatase_N"/>
</dbReference>
<dbReference type="InterPro" id="IPR012159">
    <property type="entry name" value="YejM-like"/>
</dbReference>
<feature type="transmembrane region" description="Helical" evidence="1">
    <location>
        <begin position="165"/>
        <end position="187"/>
    </location>
</feature>
<sequence length="616" mass="70106">MVETGNRYMDNVSKLISWGHWFSFINILFALVIATRYLVAADWPPSLLGQGYMLVSWLGHFSFLGFAFYLLLIFPISFLVPNEKAMRLIAVFIATVGTTTLLLDTQSFTLFNFHLNPLVWNYLFGGEGPQATNLLFIAIPFIFLLQLTASGLIWRNLKTLHQKKLGPVIATSLFVAFLLTHTIHIWADASYYRPITMQKANFPLSYPMTAKTFLIRHGWMQQNEQEKSNRHTHPGREIKYPLRAIEVNQPQPKMNVLLVMIDALRADMLNPTNMPALSQFAGSASTFNHHFSGSNHARLGIFTTFYGLPSQYWPDISDAYTPPILMTQLQQAGYQFGLFSGQGFLQPEHMQTSFNSIEQLNMAEPISPVYDGDTQAVKQWQQWLNQQNNNGAPWFSYLYLNTPTGMEVPPEFDGPHQPTSTMLQAQQAGPESLIKGLFNDYQNAVLFTDQQLNRVFTTLAQLSALENTIVIVTSAHGQEFDDTGNNNWGHQSNYAWAQTQVPLVIHWPGKTPIQVDKDTSHLDIVPTLMQGLFETTTASRYYTSGLNLFGPLKRDFILLGDEENYVVYQADRITEFTPKGNAYVLDRNYHELENAEPDIQVLMKVLNELRRFYPNN</sequence>
<dbReference type="InterPro" id="IPR017850">
    <property type="entry name" value="Alkaline_phosphatase_core_sf"/>
</dbReference>
<dbReference type="SUPFAM" id="SSF53649">
    <property type="entry name" value="Alkaline phosphatase-like"/>
    <property type="match status" value="1"/>
</dbReference>
<comment type="caution">
    <text evidence="4">The sequence shown here is derived from an EMBL/GenBank/DDBJ whole genome shotgun (WGS) entry which is preliminary data.</text>
</comment>
<accession>A0A418YBZ2</accession>
<proteinExistence type="predicted"/>
<name>A0A418YBZ2_9GAMM</name>
<feature type="transmembrane region" description="Helical" evidence="1">
    <location>
        <begin position="51"/>
        <end position="76"/>
    </location>
</feature>
<dbReference type="EMBL" id="QZCH01000022">
    <property type="protein sequence ID" value="RJG41975.1"/>
    <property type="molecule type" value="Genomic_DNA"/>
</dbReference>
<evidence type="ECO:0000259" key="2">
    <source>
        <dbReference type="Pfam" id="PF00884"/>
    </source>
</evidence>
<dbReference type="PANTHER" id="PTHR43751">
    <property type="entry name" value="SULFATASE"/>
    <property type="match status" value="1"/>
</dbReference>
<dbReference type="AlphaFoldDB" id="A0A418YBZ2"/>
<evidence type="ECO:0000256" key="1">
    <source>
        <dbReference type="SAM" id="Phobius"/>
    </source>
</evidence>
<dbReference type="Proteomes" id="UP000283255">
    <property type="component" value="Unassembled WGS sequence"/>
</dbReference>
<dbReference type="CDD" id="cd16148">
    <property type="entry name" value="sulfatase_like"/>
    <property type="match status" value="1"/>
</dbReference>
<dbReference type="Pfam" id="PF11893">
    <property type="entry name" value="DUF3413"/>
    <property type="match status" value="1"/>
</dbReference>
<dbReference type="Gene3D" id="3.40.720.10">
    <property type="entry name" value="Alkaline Phosphatase, subunit A"/>
    <property type="match status" value="1"/>
</dbReference>
<dbReference type="PANTHER" id="PTHR43751:SF3">
    <property type="entry name" value="SULFATASE N-TERMINAL DOMAIN-CONTAINING PROTEIN"/>
    <property type="match status" value="1"/>
</dbReference>
<organism evidence="4 5">
    <name type="scientific">Motilimonas pumila</name>
    <dbReference type="NCBI Taxonomy" id="2303987"/>
    <lineage>
        <taxon>Bacteria</taxon>
        <taxon>Pseudomonadati</taxon>
        <taxon>Pseudomonadota</taxon>
        <taxon>Gammaproteobacteria</taxon>
        <taxon>Alteromonadales</taxon>
        <taxon>Alteromonadales genera incertae sedis</taxon>
        <taxon>Motilimonas</taxon>
    </lineage>
</organism>
<feature type="domain" description="Inner membrane protein YejM N-terminal" evidence="3">
    <location>
        <begin position="6"/>
        <end position="246"/>
    </location>
</feature>
<feature type="domain" description="Sulfatase N-terminal" evidence="2">
    <location>
        <begin position="255"/>
        <end position="530"/>
    </location>
</feature>
<dbReference type="InterPro" id="IPR052701">
    <property type="entry name" value="GAG_Ulvan_Degrading_Sulfatases"/>
</dbReference>
<dbReference type="InterPro" id="IPR024588">
    <property type="entry name" value="YejM_N"/>
</dbReference>
<evidence type="ECO:0000313" key="4">
    <source>
        <dbReference type="EMBL" id="RJG41975.1"/>
    </source>
</evidence>
<keyword evidence="1" id="KW-1133">Transmembrane helix</keyword>
<dbReference type="Pfam" id="PF00884">
    <property type="entry name" value="Sulfatase"/>
    <property type="match status" value="1"/>
</dbReference>
<keyword evidence="1" id="KW-0812">Transmembrane</keyword>
<feature type="transmembrane region" description="Helical" evidence="1">
    <location>
        <begin position="88"/>
        <end position="111"/>
    </location>
</feature>
<keyword evidence="5" id="KW-1185">Reference proteome</keyword>
<reference evidence="4 5" key="1">
    <citation type="submission" date="2018-09" db="EMBL/GenBank/DDBJ databases">
        <authorList>
            <person name="Wang F."/>
        </authorList>
    </citation>
    <scope>NUCLEOTIDE SEQUENCE [LARGE SCALE GENOMIC DNA]</scope>
    <source>
        <strain evidence="4 5">PLHSC7-2</strain>
    </source>
</reference>
<evidence type="ECO:0000313" key="5">
    <source>
        <dbReference type="Proteomes" id="UP000283255"/>
    </source>
</evidence>
<protein>
    <submittedName>
        <fullName evidence="4">DUF3413 domain-containing protein</fullName>
    </submittedName>
</protein>
<gene>
    <name evidence="4" type="ORF">D1Z90_15175</name>
</gene>
<reference evidence="4 5" key="2">
    <citation type="submission" date="2019-01" db="EMBL/GenBank/DDBJ databases">
        <title>Motilimonas pumilus sp. nov., isolated from the gut of sea cucumber (Apostichopus japonicus).</title>
        <authorList>
            <person name="Wang F.-Q."/>
            <person name="Ren L.-H."/>
            <person name="Lin Y.-W."/>
            <person name="Sun G.-H."/>
            <person name="Du Z.-J."/>
            <person name="Zhao J.-X."/>
            <person name="Liu X.-J."/>
            <person name="Liu L.-J."/>
        </authorList>
    </citation>
    <scope>NUCLEOTIDE SEQUENCE [LARGE SCALE GENOMIC DNA]</scope>
    <source>
        <strain evidence="4 5">PLHSC7-2</strain>
    </source>
</reference>
<dbReference type="PIRSF" id="PIRSF004950">
    <property type="entry name" value="Mmb_sulf_HI0842"/>
    <property type="match status" value="1"/>
</dbReference>
<feature type="transmembrane region" description="Helical" evidence="1">
    <location>
        <begin position="21"/>
        <end position="39"/>
    </location>
</feature>
<feature type="transmembrane region" description="Helical" evidence="1">
    <location>
        <begin position="131"/>
        <end position="153"/>
    </location>
</feature>
<keyword evidence="1" id="KW-0472">Membrane</keyword>